<comment type="caution">
    <text evidence="5">The sequence shown here is derived from an EMBL/GenBank/DDBJ whole genome shotgun (WGS) entry which is preliminary data.</text>
</comment>
<organism evidence="5 6">
    <name type="scientific">[Muricauda] lutisoli</name>
    <dbReference type="NCBI Taxonomy" id="2816035"/>
    <lineage>
        <taxon>Bacteria</taxon>
        <taxon>Pseudomonadati</taxon>
        <taxon>Bacteroidota</taxon>
        <taxon>Flavobacteriia</taxon>
        <taxon>Flavobacteriales</taxon>
        <taxon>Flavobacteriaceae</taxon>
        <taxon>Allomuricauda</taxon>
    </lineage>
</organism>
<sequence>MQKVKYRYILIGVVLLTILSCKSNFNLKWTNEEAPEYFTAKFETTKGDFEIESRREWSPVAVDRLYQLIKHEYYTDIAIFRVLPNYVAQFGIHNDSTITSSWNKVKIKDEPVLKANTQGSVSFARGGPETRGTQLFINLKDNSPRLDTISFMDVKGFPVVAQVISGFDIVESFYDGYKAELDDKQDVITAQGNSYLRKNYPKLDYIHKAYISEEQ</sequence>
<reference evidence="5 6" key="1">
    <citation type="submission" date="2021-03" db="EMBL/GenBank/DDBJ databases">
        <title>Muricauda sp. CAU 1631 isolated from Incheon.</title>
        <authorList>
            <person name="Kim W."/>
        </authorList>
    </citation>
    <scope>NUCLEOTIDE SEQUENCE [LARGE SCALE GENOMIC DNA]</scope>
    <source>
        <strain evidence="5 6">CAU 1631</strain>
    </source>
</reference>
<name>A0ABS3EVP9_9FLAO</name>
<proteinExistence type="predicted"/>
<dbReference type="Gene3D" id="2.40.100.10">
    <property type="entry name" value="Cyclophilin-like"/>
    <property type="match status" value="1"/>
</dbReference>
<gene>
    <name evidence="5" type="ORF">J0X13_04690</name>
</gene>
<dbReference type="PROSITE" id="PS50072">
    <property type="entry name" value="CSA_PPIASE_2"/>
    <property type="match status" value="1"/>
</dbReference>
<dbReference type="GO" id="GO:0016853">
    <property type="term" value="F:isomerase activity"/>
    <property type="evidence" value="ECO:0007669"/>
    <property type="project" value="UniProtKB-KW"/>
</dbReference>
<protein>
    <recommendedName>
        <fullName evidence="1">peptidylprolyl isomerase</fullName>
        <ecNumber evidence="1">5.2.1.8</ecNumber>
    </recommendedName>
</protein>
<evidence type="ECO:0000256" key="1">
    <source>
        <dbReference type="ARBA" id="ARBA00013194"/>
    </source>
</evidence>
<evidence type="ECO:0000313" key="6">
    <source>
        <dbReference type="Proteomes" id="UP000664163"/>
    </source>
</evidence>
<keyword evidence="6" id="KW-1185">Reference proteome</keyword>
<dbReference type="SUPFAM" id="SSF50891">
    <property type="entry name" value="Cyclophilin-like"/>
    <property type="match status" value="1"/>
</dbReference>
<dbReference type="EMBL" id="JAFLND010000001">
    <property type="protein sequence ID" value="MBO0329832.1"/>
    <property type="molecule type" value="Genomic_DNA"/>
</dbReference>
<dbReference type="PROSITE" id="PS51257">
    <property type="entry name" value="PROKAR_LIPOPROTEIN"/>
    <property type="match status" value="1"/>
</dbReference>
<feature type="domain" description="PPIase cyclophilin-type" evidence="4">
    <location>
        <begin position="47"/>
        <end position="173"/>
    </location>
</feature>
<evidence type="ECO:0000256" key="2">
    <source>
        <dbReference type="ARBA" id="ARBA00023110"/>
    </source>
</evidence>
<evidence type="ECO:0000256" key="3">
    <source>
        <dbReference type="ARBA" id="ARBA00023235"/>
    </source>
</evidence>
<dbReference type="InterPro" id="IPR002130">
    <property type="entry name" value="Cyclophilin-type_PPIase_dom"/>
</dbReference>
<dbReference type="Proteomes" id="UP000664163">
    <property type="component" value="Unassembled WGS sequence"/>
</dbReference>
<evidence type="ECO:0000313" key="5">
    <source>
        <dbReference type="EMBL" id="MBO0329832.1"/>
    </source>
</evidence>
<dbReference type="RefSeq" id="WP_207070285.1">
    <property type="nucleotide sequence ID" value="NZ_JAFLND010000001.1"/>
</dbReference>
<dbReference type="EC" id="5.2.1.8" evidence="1"/>
<accession>A0ABS3EVP9</accession>
<keyword evidence="2" id="KW-0697">Rotamase</keyword>
<dbReference type="PANTHER" id="PTHR43246">
    <property type="entry name" value="PEPTIDYL-PROLYL CIS-TRANS ISOMERASE CYP38, CHLOROPLASTIC"/>
    <property type="match status" value="1"/>
</dbReference>
<dbReference type="Pfam" id="PF00160">
    <property type="entry name" value="Pro_isomerase"/>
    <property type="match status" value="1"/>
</dbReference>
<dbReference type="InterPro" id="IPR029000">
    <property type="entry name" value="Cyclophilin-like_dom_sf"/>
</dbReference>
<dbReference type="InterPro" id="IPR044665">
    <property type="entry name" value="E_coli_cyclophilin_A-like"/>
</dbReference>
<evidence type="ECO:0000259" key="4">
    <source>
        <dbReference type="PROSITE" id="PS50072"/>
    </source>
</evidence>
<keyword evidence="3 5" id="KW-0413">Isomerase</keyword>